<keyword evidence="1" id="KW-0472">Membrane</keyword>
<keyword evidence="1" id="KW-1133">Transmembrane helix</keyword>
<feature type="transmembrane region" description="Helical" evidence="1">
    <location>
        <begin position="577"/>
        <end position="603"/>
    </location>
</feature>
<name>A0A814INY5_9BILA</name>
<accession>A0A814INY5</accession>
<protein>
    <recommendedName>
        <fullName evidence="5">Tyrosine-protein kinase ephrin type A/B receptor-like domain-containing protein</fullName>
    </recommendedName>
</protein>
<dbReference type="Proteomes" id="UP000663877">
    <property type="component" value="Unassembled WGS sequence"/>
</dbReference>
<organism evidence="3 4">
    <name type="scientific">Adineta steineri</name>
    <dbReference type="NCBI Taxonomy" id="433720"/>
    <lineage>
        <taxon>Eukaryota</taxon>
        <taxon>Metazoa</taxon>
        <taxon>Spiralia</taxon>
        <taxon>Gnathifera</taxon>
        <taxon>Rotifera</taxon>
        <taxon>Eurotatoria</taxon>
        <taxon>Bdelloidea</taxon>
        <taxon>Adinetida</taxon>
        <taxon>Adinetidae</taxon>
        <taxon>Adineta</taxon>
    </lineage>
</organism>
<evidence type="ECO:0000313" key="3">
    <source>
        <dbReference type="EMBL" id="CAF1026082.1"/>
    </source>
</evidence>
<feature type="signal peptide" evidence="2">
    <location>
        <begin position="1"/>
        <end position="15"/>
    </location>
</feature>
<keyword evidence="1" id="KW-0812">Transmembrane</keyword>
<evidence type="ECO:0000313" key="4">
    <source>
        <dbReference type="Proteomes" id="UP000663877"/>
    </source>
</evidence>
<feature type="transmembrane region" description="Helical" evidence="1">
    <location>
        <begin position="532"/>
        <end position="556"/>
    </location>
</feature>
<dbReference type="AlphaFoldDB" id="A0A814INY5"/>
<evidence type="ECO:0008006" key="5">
    <source>
        <dbReference type="Google" id="ProtNLM"/>
    </source>
</evidence>
<proteinExistence type="predicted"/>
<feature type="chain" id="PRO_5032413158" description="Tyrosine-protein kinase ephrin type A/B receptor-like domain-containing protein" evidence="2">
    <location>
        <begin position="16"/>
        <end position="913"/>
    </location>
</feature>
<reference evidence="3" key="1">
    <citation type="submission" date="2021-02" db="EMBL/GenBank/DDBJ databases">
        <authorList>
            <person name="Nowell W R."/>
        </authorList>
    </citation>
    <scope>NUCLEOTIDE SEQUENCE</scope>
</reference>
<comment type="caution">
    <text evidence="3">The sequence shown here is derived from an EMBL/GenBank/DDBJ whole genome shotgun (WGS) entry which is preliminary data.</text>
</comment>
<evidence type="ECO:0000256" key="2">
    <source>
        <dbReference type="SAM" id="SignalP"/>
    </source>
</evidence>
<evidence type="ECO:0000256" key="1">
    <source>
        <dbReference type="SAM" id="Phobius"/>
    </source>
</evidence>
<dbReference type="EMBL" id="CAJNOI010000083">
    <property type="protein sequence ID" value="CAF1026082.1"/>
    <property type="molecule type" value="Genomic_DNA"/>
</dbReference>
<sequence length="913" mass="102416">MKYFLFLIIIRIIYCFTPTKSPFDAYGLKLAGNDVLLVESLASDSSFFVRLAPYNYSLSCTIPYNNSNQYIYSVAVHSKATYNDTIRFVFIGINTDTDIPFIGSLTYNGITGPTFIDAVNSSLKAKFPCNGWNKNNYHIHQFEQFVNDDFEDTNNNDFFIAIISSTGEFAYGFTNTFLIIYDLNGDNSSSQYGNVTWPDPSFLPRAVDVNEDLLFVIIGYIGDPNIKYSPCAYLINLVNSTIFNILDEWMYSPSSTSWQSSLTNSDAYIYSSKYDMSISFNNDGNEILIGIQIINSILIFNIDKINQKFNTTMSQTLSNGKSIGMGKSVAWVDTNIIIVLVNTYSLNYIWSSSQIFAYNISLFNNFSVISIFPNIQQTLTSIFSPNLLSLVITENGKEIILDSYGNYYILLPSPAGSYSDSSSGTYSTSSLCIPGTFTSDEDIYPCQLCPSGTTTNGLAGQSSCVECSNDSFCSLGAAFGDINISSSILKSINQIIAYPVSPQSVRFDNILIQNMLVIYNPSSPRCLVLSPLFWAIIVIAFGLLIRIIRFILKHYVKNPFGDKTQQKMKRFFKKSDLIGEGELIIGGIFSFAILVIVIFAYTFSNSYFHRYPIEQINGNADFACDQTLTNAQFSSGLMPIGIPPDETEEPIFNLLDNQLFTLNIDFINTVFNCTDISVTQIKDTSLPMNINSCNDSLSTTSLSLILPSHDINIQIQLSGIHTIGALRIGLQGSSQDMINETLNAIYTLSNLIFADSLFMNEQMLTQQVSCALQLTKVINRTYPLEENAATEFNAVWLPIISGSTYQMFVDESEYKYSTSTTTTLSIVISETSYYTLNIQKPITDYSELVFTNLLFTIVCFEIFGLGFLIFKLIIIPFIKWIFNHCSCRRHRQSSIDKSYDKQLNLPNIFETRM</sequence>
<keyword evidence="2" id="KW-0732">Signal</keyword>
<gene>
    <name evidence="3" type="ORF">BJG266_LOCUS17268</name>
</gene>
<feature type="transmembrane region" description="Helical" evidence="1">
    <location>
        <begin position="853"/>
        <end position="882"/>
    </location>
</feature>